<dbReference type="Gene3D" id="3.90.1310.10">
    <property type="entry name" value="Penicillin-binding protein 2a (Domain 2)"/>
    <property type="match status" value="1"/>
</dbReference>
<evidence type="ECO:0000256" key="4">
    <source>
        <dbReference type="SAM" id="Phobius"/>
    </source>
</evidence>
<keyword evidence="2" id="KW-0121">Carboxypeptidase</keyword>
<dbReference type="PANTHER" id="PTHR30627:SF1">
    <property type="entry name" value="PEPTIDOGLYCAN D,D-TRANSPEPTIDASE FTSI"/>
    <property type="match status" value="1"/>
</dbReference>
<dbReference type="Pfam" id="PF03717">
    <property type="entry name" value="PBP_dimer"/>
    <property type="match status" value="1"/>
</dbReference>
<keyword evidence="4" id="KW-0812">Transmembrane</keyword>
<organism evidence="7 8">
    <name type="scientific">Candidatus Liberibacter europaeus</name>
    <dbReference type="NCBI Taxonomy" id="744859"/>
    <lineage>
        <taxon>Bacteria</taxon>
        <taxon>Pseudomonadati</taxon>
        <taxon>Pseudomonadota</taxon>
        <taxon>Alphaproteobacteria</taxon>
        <taxon>Hyphomicrobiales</taxon>
        <taxon>Rhizobiaceae</taxon>
        <taxon>Liberibacter</taxon>
    </lineage>
</organism>
<proteinExistence type="predicted"/>
<dbReference type="Pfam" id="PF00905">
    <property type="entry name" value="Transpeptidase"/>
    <property type="match status" value="1"/>
</dbReference>
<dbReference type="Gene3D" id="3.40.710.10">
    <property type="entry name" value="DD-peptidase/beta-lactamase superfamily"/>
    <property type="match status" value="1"/>
</dbReference>
<keyword evidence="7" id="KW-0131">Cell cycle</keyword>
<evidence type="ECO:0000313" key="7">
    <source>
        <dbReference type="EMBL" id="PTL86164.1"/>
    </source>
</evidence>
<gene>
    <name evidence="7" type="ORF">C4617_05200</name>
</gene>
<evidence type="ECO:0000256" key="3">
    <source>
        <dbReference type="ARBA" id="ARBA00023136"/>
    </source>
</evidence>
<evidence type="ECO:0000256" key="1">
    <source>
        <dbReference type="ARBA" id="ARBA00004370"/>
    </source>
</evidence>
<feature type="transmembrane region" description="Helical" evidence="4">
    <location>
        <begin position="54"/>
        <end position="73"/>
    </location>
</feature>
<dbReference type="GO" id="GO:0004180">
    <property type="term" value="F:carboxypeptidase activity"/>
    <property type="evidence" value="ECO:0007669"/>
    <property type="project" value="UniProtKB-KW"/>
</dbReference>
<dbReference type="InterPro" id="IPR001460">
    <property type="entry name" value="PCN-bd_Tpept"/>
</dbReference>
<evidence type="ECO:0000259" key="5">
    <source>
        <dbReference type="Pfam" id="PF00905"/>
    </source>
</evidence>
<keyword evidence="2" id="KW-0378">Hydrolase</keyword>
<dbReference type="InterPro" id="IPR050515">
    <property type="entry name" value="Beta-lactam/transpept"/>
</dbReference>
<dbReference type="Proteomes" id="UP000240811">
    <property type="component" value="Unassembled WGS sequence"/>
</dbReference>
<keyword evidence="4" id="KW-1133">Transmembrane helix</keyword>
<accession>A0A2T4VWK5</accession>
<dbReference type="GO" id="GO:0051301">
    <property type="term" value="P:cell division"/>
    <property type="evidence" value="ECO:0007669"/>
    <property type="project" value="UniProtKB-KW"/>
</dbReference>
<dbReference type="GO" id="GO:0008658">
    <property type="term" value="F:penicillin binding"/>
    <property type="evidence" value="ECO:0007669"/>
    <property type="project" value="InterPro"/>
</dbReference>
<dbReference type="GO" id="GO:0005886">
    <property type="term" value="C:plasma membrane"/>
    <property type="evidence" value="ECO:0007669"/>
    <property type="project" value="TreeGrafter"/>
</dbReference>
<sequence length="576" mass="65139">MLFPFGITSRLQTHFSMNMARNFFNEDQIFPNKKREYFFQRRRQHLVVKSKNRVLMTIIVFGLIYIIIATRLIRYGNLDYATAIAPISAEWHMTSRPDILDRNGYILATDIRTFSLYAEPYKIIFPDEIIEKLLTVLPDLDIDKIRRKLSSKSKFQWLRRQLTPQQQKRILNLGLPGIGFRPEKCRLYPSASNTLHVVGYVDIDNHGIAGIEKFIDMQGLTSLSKTDMEERSLDPIRLSLDLRVQNIVHQVLVENKKKYKAESAGAVILNVATGEVVAMVAIPDHNPHEPIEKKKEGWLNLISSGVFEMGSVFKAFTVAMGIDSGLFTIDDKIDTRHPIREGKYLIKDFHPQNRMLSLQEIFKYSSNIGAAKIVDALGIDIHRDFLYKLGLLTRVETELPEIKDPSYPTKWKRINSLTIAFGHGLATTPLQTAVAAASLVNGGRLIPPTFMKRNREEAEKISRIVLKKSTVDVMRYLLRQGVVGGSGRRAFVPGFEVGGKTGTAQKVIDGRYSRELNFNSFIAVFPTSNPQYVIMSFIDSPKIKEHNQLTAGVNVAPMVGEIISKSASMLGVKPIF</sequence>
<keyword evidence="2" id="KW-0645">Protease</keyword>
<dbReference type="Gene3D" id="3.30.450.330">
    <property type="match status" value="1"/>
</dbReference>
<name>A0A2T4VWK5_9HYPH</name>
<feature type="domain" description="Penicillin-binding protein dimerisation" evidence="6">
    <location>
        <begin position="95"/>
        <end position="202"/>
    </location>
</feature>
<dbReference type="InterPro" id="IPR036138">
    <property type="entry name" value="PBP_dimer_sf"/>
</dbReference>
<dbReference type="InterPro" id="IPR005311">
    <property type="entry name" value="PBP_dimer"/>
</dbReference>
<dbReference type="EMBL" id="PSQJ01000007">
    <property type="protein sequence ID" value="PTL86164.1"/>
    <property type="molecule type" value="Genomic_DNA"/>
</dbReference>
<protein>
    <submittedName>
        <fullName evidence="7">Cell division protein</fullName>
    </submittedName>
</protein>
<feature type="domain" description="Penicillin-binding protein transpeptidase" evidence="5">
    <location>
        <begin position="265"/>
        <end position="548"/>
    </location>
</feature>
<evidence type="ECO:0000256" key="2">
    <source>
        <dbReference type="ARBA" id="ARBA00022645"/>
    </source>
</evidence>
<evidence type="ECO:0000313" key="8">
    <source>
        <dbReference type="Proteomes" id="UP000240811"/>
    </source>
</evidence>
<keyword evidence="7" id="KW-0132">Cell division</keyword>
<dbReference type="PANTHER" id="PTHR30627">
    <property type="entry name" value="PEPTIDOGLYCAN D,D-TRANSPEPTIDASE"/>
    <property type="match status" value="1"/>
</dbReference>
<comment type="caution">
    <text evidence="7">The sequence shown here is derived from an EMBL/GenBank/DDBJ whole genome shotgun (WGS) entry which is preliminary data.</text>
</comment>
<dbReference type="SUPFAM" id="SSF56519">
    <property type="entry name" value="Penicillin binding protein dimerisation domain"/>
    <property type="match status" value="1"/>
</dbReference>
<keyword evidence="3 4" id="KW-0472">Membrane</keyword>
<dbReference type="InterPro" id="IPR012338">
    <property type="entry name" value="Beta-lactam/transpept-like"/>
</dbReference>
<dbReference type="SUPFAM" id="SSF56601">
    <property type="entry name" value="beta-lactamase/transpeptidase-like"/>
    <property type="match status" value="1"/>
</dbReference>
<dbReference type="GO" id="GO:0071555">
    <property type="term" value="P:cell wall organization"/>
    <property type="evidence" value="ECO:0007669"/>
    <property type="project" value="TreeGrafter"/>
</dbReference>
<comment type="subcellular location">
    <subcellularLocation>
        <location evidence="1">Membrane</location>
    </subcellularLocation>
</comment>
<dbReference type="AlphaFoldDB" id="A0A2T4VWK5"/>
<evidence type="ECO:0000259" key="6">
    <source>
        <dbReference type="Pfam" id="PF03717"/>
    </source>
</evidence>
<reference evidence="8" key="1">
    <citation type="submission" date="2018-02" db="EMBL/GenBank/DDBJ databases">
        <title>Genome sequence of Candidatus Liberibacter europaeus.</title>
        <authorList>
            <person name="Frampton R.A."/>
            <person name="Thompson S.M."/>
            <person name="David C."/>
            <person name="Addison S.M."/>
            <person name="Smith G.R."/>
        </authorList>
    </citation>
    <scope>NUCLEOTIDE SEQUENCE [LARGE SCALE GENOMIC DNA]</scope>
</reference>